<dbReference type="EnsemblPlants" id="TuG1812G0200000017.01.T01">
    <property type="protein sequence ID" value="TuG1812G0200000017.01.T01.cds286746"/>
    <property type="gene ID" value="TuG1812G0200000017.01"/>
</dbReference>
<reference evidence="2" key="3">
    <citation type="submission" date="2022-06" db="UniProtKB">
        <authorList>
            <consortium name="EnsemblPlants"/>
        </authorList>
    </citation>
    <scope>IDENTIFICATION</scope>
</reference>
<sequence length="85" mass="9141">MPLMALTLSASSWQVVSTMVVHAGSLLPQSLEYSPTQADLSSPFTTGMDDAATTTTTRVTATTTLASLRSPAIDRSCFVDFYSFW</sequence>
<reference evidence="2" key="2">
    <citation type="submission" date="2018-03" db="EMBL/GenBank/DDBJ databases">
        <title>The Triticum urartu genome reveals the dynamic nature of wheat genome evolution.</title>
        <authorList>
            <person name="Ling H."/>
            <person name="Ma B."/>
            <person name="Shi X."/>
            <person name="Liu H."/>
            <person name="Dong L."/>
            <person name="Sun H."/>
            <person name="Cao Y."/>
            <person name="Gao Q."/>
            <person name="Zheng S."/>
            <person name="Li Y."/>
            <person name="Yu Y."/>
            <person name="Du H."/>
            <person name="Qi M."/>
            <person name="Li Y."/>
            <person name="Yu H."/>
            <person name="Cui Y."/>
            <person name="Wang N."/>
            <person name="Chen C."/>
            <person name="Wu H."/>
            <person name="Zhao Y."/>
            <person name="Zhang J."/>
            <person name="Li Y."/>
            <person name="Zhou W."/>
            <person name="Zhang B."/>
            <person name="Hu W."/>
            <person name="Eijk M."/>
            <person name="Tang J."/>
            <person name="Witsenboer H."/>
            <person name="Zhao S."/>
            <person name="Li Z."/>
            <person name="Zhang A."/>
            <person name="Wang D."/>
            <person name="Liang C."/>
        </authorList>
    </citation>
    <scope>NUCLEOTIDE SEQUENCE [LARGE SCALE GENOMIC DNA]</scope>
    <source>
        <strain evidence="2">cv. G1812</strain>
    </source>
</reference>
<dbReference type="Proteomes" id="UP000015106">
    <property type="component" value="Chromosome 2"/>
</dbReference>
<organism evidence="2 3">
    <name type="scientific">Triticum urartu</name>
    <name type="common">Red wild einkorn</name>
    <name type="synonym">Crithodium urartu</name>
    <dbReference type="NCBI Taxonomy" id="4572"/>
    <lineage>
        <taxon>Eukaryota</taxon>
        <taxon>Viridiplantae</taxon>
        <taxon>Streptophyta</taxon>
        <taxon>Embryophyta</taxon>
        <taxon>Tracheophyta</taxon>
        <taxon>Spermatophyta</taxon>
        <taxon>Magnoliopsida</taxon>
        <taxon>Liliopsida</taxon>
        <taxon>Poales</taxon>
        <taxon>Poaceae</taxon>
        <taxon>BOP clade</taxon>
        <taxon>Pooideae</taxon>
        <taxon>Triticodae</taxon>
        <taxon>Triticeae</taxon>
        <taxon>Triticinae</taxon>
        <taxon>Triticum</taxon>
    </lineage>
</organism>
<keyword evidence="3" id="KW-1185">Reference proteome</keyword>
<evidence type="ECO:0008006" key="4">
    <source>
        <dbReference type="Google" id="ProtNLM"/>
    </source>
</evidence>
<proteinExistence type="predicted"/>
<accession>A0A8R7TBF0</accession>
<dbReference type="Gramene" id="TuG1812G0200000017.01.T01">
    <property type="protein sequence ID" value="TuG1812G0200000017.01.T01.cds286746"/>
    <property type="gene ID" value="TuG1812G0200000017.01"/>
</dbReference>
<dbReference type="AlphaFoldDB" id="A0A8R7TBF0"/>
<protein>
    <recommendedName>
        <fullName evidence="4">Secreted protein</fullName>
    </recommendedName>
</protein>
<feature type="signal peptide" evidence="1">
    <location>
        <begin position="1"/>
        <end position="18"/>
    </location>
</feature>
<evidence type="ECO:0000313" key="3">
    <source>
        <dbReference type="Proteomes" id="UP000015106"/>
    </source>
</evidence>
<evidence type="ECO:0000313" key="2">
    <source>
        <dbReference type="EnsemblPlants" id="TuG1812G0200000017.01.T01.cds286746"/>
    </source>
</evidence>
<name>A0A8R7TBF0_TRIUA</name>
<reference evidence="3" key="1">
    <citation type="journal article" date="2013" name="Nature">
        <title>Draft genome of the wheat A-genome progenitor Triticum urartu.</title>
        <authorList>
            <person name="Ling H.Q."/>
            <person name="Zhao S."/>
            <person name="Liu D."/>
            <person name="Wang J."/>
            <person name="Sun H."/>
            <person name="Zhang C."/>
            <person name="Fan H."/>
            <person name="Li D."/>
            <person name="Dong L."/>
            <person name="Tao Y."/>
            <person name="Gao C."/>
            <person name="Wu H."/>
            <person name="Li Y."/>
            <person name="Cui Y."/>
            <person name="Guo X."/>
            <person name="Zheng S."/>
            <person name="Wang B."/>
            <person name="Yu K."/>
            <person name="Liang Q."/>
            <person name="Yang W."/>
            <person name="Lou X."/>
            <person name="Chen J."/>
            <person name="Feng M."/>
            <person name="Jian J."/>
            <person name="Zhang X."/>
            <person name="Luo G."/>
            <person name="Jiang Y."/>
            <person name="Liu J."/>
            <person name="Wang Z."/>
            <person name="Sha Y."/>
            <person name="Zhang B."/>
            <person name="Wu H."/>
            <person name="Tang D."/>
            <person name="Shen Q."/>
            <person name="Xue P."/>
            <person name="Zou S."/>
            <person name="Wang X."/>
            <person name="Liu X."/>
            <person name="Wang F."/>
            <person name="Yang Y."/>
            <person name="An X."/>
            <person name="Dong Z."/>
            <person name="Zhang K."/>
            <person name="Zhang X."/>
            <person name="Luo M.C."/>
            <person name="Dvorak J."/>
            <person name="Tong Y."/>
            <person name="Wang J."/>
            <person name="Yang H."/>
            <person name="Li Z."/>
            <person name="Wang D."/>
            <person name="Zhang A."/>
            <person name="Wang J."/>
        </authorList>
    </citation>
    <scope>NUCLEOTIDE SEQUENCE</scope>
    <source>
        <strain evidence="3">cv. G1812</strain>
    </source>
</reference>
<feature type="chain" id="PRO_5035920711" description="Secreted protein" evidence="1">
    <location>
        <begin position="19"/>
        <end position="85"/>
    </location>
</feature>
<evidence type="ECO:0000256" key="1">
    <source>
        <dbReference type="SAM" id="SignalP"/>
    </source>
</evidence>
<keyword evidence="1" id="KW-0732">Signal</keyword>